<dbReference type="AlphaFoldDB" id="A0A2P4SJ11"/>
<reference evidence="1 2" key="1">
    <citation type="submission" date="2018-01" db="EMBL/GenBank/DDBJ databases">
        <title>Comparison of the Chinese Bamboo Partridge and Red Junglefowl genome sequences highlights the importance of demography in genome evolution.</title>
        <authorList>
            <person name="Tiley G.P."/>
            <person name="Kimball R.T."/>
            <person name="Braun E.L."/>
            <person name="Burleigh J.G."/>
        </authorList>
    </citation>
    <scope>NUCLEOTIDE SEQUENCE [LARGE SCALE GENOMIC DNA]</scope>
    <source>
        <strain evidence="1">RTK389</strain>
        <tissue evidence="1">Blood</tissue>
    </source>
</reference>
<proteinExistence type="predicted"/>
<protein>
    <recommendedName>
        <fullName evidence="3">Iron hydrogenase large subunit C-terminal domain-containing protein</fullName>
    </recommendedName>
</protein>
<comment type="caution">
    <text evidence="1">The sequence shown here is derived from an EMBL/GenBank/DDBJ whole genome shotgun (WGS) entry which is preliminary data.</text>
</comment>
<gene>
    <name evidence="1" type="ORF">CIB84_012155</name>
</gene>
<sequence>MKCENCTKKECSKKQKNDDAQSTSVDVLSSNDDFEEKNEFFTLANAKILLSDCLACDNCMTSEEGARVFQQNQKEFFRILNLNK</sequence>
<evidence type="ECO:0008006" key="3">
    <source>
        <dbReference type="Google" id="ProtNLM"/>
    </source>
</evidence>
<dbReference type="OrthoDB" id="10253113at2759"/>
<feature type="non-terminal residue" evidence="1">
    <location>
        <position position="84"/>
    </location>
</feature>
<dbReference type="EMBL" id="PPHD01043849">
    <property type="protein sequence ID" value="POI24097.1"/>
    <property type="molecule type" value="Genomic_DNA"/>
</dbReference>
<organism evidence="1 2">
    <name type="scientific">Bambusicola thoracicus</name>
    <name type="common">Chinese bamboo-partridge</name>
    <name type="synonym">Perdix thoracica</name>
    <dbReference type="NCBI Taxonomy" id="9083"/>
    <lineage>
        <taxon>Eukaryota</taxon>
        <taxon>Metazoa</taxon>
        <taxon>Chordata</taxon>
        <taxon>Craniata</taxon>
        <taxon>Vertebrata</taxon>
        <taxon>Euteleostomi</taxon>
        <taxon>Archelosauria</taxon>
        <taxon>Archosauria</taxon>
        <taxon>Dinosauria</taxon>
        <taxon>Saurischia</taxon>
        <taxon>Theropoda</taxon>
        <taxon>Coelurosauria</taxon>
        <taxon>Aves</taxon>
        <taxon>Neognathae</taxon>
        <taxon>Galloanserae</taxon>
        <taxon>Galliformes</taxon>
        <taxon>Phasianidae</taxon>
        <taxon>Perdicinae</taxon>
        <taxon>Bambusicola</taxon>
    </lineage>
</organism>
<dbReference type="Proteomes" id="UP000237246">
    <property type="component" value="Unassembled WGS sequence"/>
</dbReference>
<name>A0A2P4SJ11_BAMTH</name>
<accession>A0A2P4SJ11</accession>
<evidence type="ECO:0000313" key="2">
    <source>
        <dbReference type="Proteomes" id="UP000237246"/>
    </source>
</evidence>
<keyword evidence="2" id="KW-1185">Reference proteome</keyword>
<evidence type="ECO:0000313" key="1">
    <source>
        <dbReference type="EMBL" id="POI24097.1"/>
    </source>
</evidence>